<reference evidence="2" key="1">
    <citation type="journal article" date="2014" name="Int. J. Syst. Evol. Microbiol.">
        <title>Complete genome sequence of Corynebacterium casei LMG S-19264T (=DSM 44701T), isolated from a smear-ripened cheese.</title>
        <authorList>
            <consortium name="US DOE Joint Genome Institute (JGI-PGF)"/>
            <person name="Walter F."/>
            <person name="Albersmeier A."/>
            <person name="Kalinowski J."/>
            <person name="Ruckert C."/>
        </authorList>
    </citation>
    <scope>NUCLEOTIDE SEQUENCE</scope>
    <source>
        <strain evidence="2">JCM 4335</strain>
    </source>
</reference>
<name>A0A918B4P3_9ACTN</name>
<keyword evidence="2" id="KW-0378">Hydrolase</keyword>
<dbReference type="PANTHER" id="PTHR33993">
    <property type="entry name" value="GLYOXALASE-RELATED"/>
    <property type="match status" value="1"/>
</dbReference>
<dbReference type="CDD" id="cd07247">
    <property type="entry name" value="SgaA_N_like"/>
    <property type="match status" value="1"/>
</dbReference>
<dbReference type="PANTHER" id="PTHR33993:SF10">
    <property type="entry name" value="CONSERVED PROTEIN"/>
    <property type="match status" value="1"/>
</dbReference>
<reference evidence="2" key="2">
    <citation type="submission" date="2020-09" db="EMBL/GenBank/DDBJ databases">
        <authorList>
            <person name="Sun Q."/>
            <person name="Ohkuma M."/>
        </authorList>
    </citation>
    <scope>NUCLEOTIDE SEQUENCE</scope>
    <source>
        <strain evidence="2">JCM 4335</strain>
    </source>
</reference>
<dbReference type="Gene3D" id="3.10.180.10">
    <property type="entry name" value="2,3-Dihydroxybiphenyl 1,2-Dioxygenase, domain 1"/>
    <property type="match status" value="2"/>
</dbReference>
<dbReference type="InterPro" id="IPR004360">
    <property type="entry name" value="Glyas_Fos-R_dOase_dom"/>
</dbReference>
<keyword evidence="3" id="KW-1185">Reference proteome</keyword>
<dbReference type="InterPro" id="IPR037523">
    <property type="entry name" value="VOC_core"/>
</dbReference>
<feature type="domain" description="VOC" evidence="1">
    <location>
        <begin position="146"/>
        <end position="261"/>
    </location>
</feature>
<dbReference type="Proteomes" id="UP000654123">
    <property type="component" value="Unassembled WGS sequence"/>
</dbReference>
<sequence length="275" mass="28482">MTREGAAMAGPPEGTPVWADAMFTDLEGAKGFYGDVLGWTFGEEVTEYGNRAQAYAGGKAVAALVPPMPGRDGGAPRSVWCLYLASPDVEATARRVRENGGRILMGPVAVGEPGTVLLARDPGGVVFGACRLGARRGFEARAVPGAYRWAEVRTRDPAKADAFFPAVFPFAAGRPADGRADAGVFRIGDDPVLGRAGMGEDFPPDMAPFVSVYFTVADTDAAIGRATTHGAKVVVGPVDGPFGRSATLVDPQGAVFSLVDVARAEGGPPRTAAWA</sequence>
<dbReference type="InterPro" id="IPR029068">
    <property type="entry name" value="Glyas_Bleomycin-R_OHBP_Dase"/>
</dbReference>
<protein>
    <submittedName>
        <fullName evidence="2">Hydrolase</fullName>
    </submittedName>
</protein>
<gene>
    <name evidence="2" type="ORF">GCM10010249_34780</name>
</gene>
<dbReference type="Pfam" id="PF00903">
    <property type="entry name" value="Glyoxalase"/>
    <property type="match status" value="2"/>
</dbReference>
<dbReference type="SUPFAM" id="SSF54593">
    <property type="entry name" value="Glyoxalase/Bleomycin resistance protein/Dihydroxybiphenyl dioxygenase"/>
    <property type="match status" value="2"/>
</dbReference>
<evidence type="ECO:0000259" key="1">
    <source>
        <dbReference type="PROSITE" id="PS51819"/>
    </source>
</evidence>
<feature type="domain" description="VOC" evidence="1">
    <location>
        <begin position="15"/>
        <end position="132"/>
    </location>
</feature>
<dbReference type="PROSITE" id="PS51819">
    <property type="entry name" value="VOC"/>
    <property type="match status" value="2"/>
</dbReference>
<dbReference type="AlphaFoldDB" id="A0A918B4P3"/>
<dbReference type="GO" id="GO:0016787">
    <property type="term" value="F:hydrolase activity"/>
    <property type="evidence" value="ECO:0007669"/>
    <property type="project" value="UniProtKB-KW"/>
</dbReference>
<comment type="caution">
    <text evidence="2">The sequence shown here is derived from an EMBL/GenBank/DDBJ whole genome shotgun (WGS) entry which is preliminary data.</text>
</comment>
<accession>A0A918B4P3</accession>
<evidence type="ECO:0000313" key="3">
    <source>
        <dbReference type="Proteomes" id="UP000654123"/>
    </source>
</evidence>
<dbReference type="EMBL" id="BMSV01000006">
    <property type="protein sequence ID" value="GGQ13061.1"/>
    <property type="molecule type" value="Genomic_DNA"/>
</dbReference>
<organism evidence="2 3">
    <name type="scientific">Streptomyces roseolilacinus</name>
    <dbReference type="NCBI Taxonomy" id="66904"/>
    <lineage>
        <taxon>Bacteria</taxon>
        <taxon>Bacillati</taxon>
        <taxon>Actinomycetota</taxon>
        <taxon>Actinomycetes</taxon>
        <taxon>Kitasatosporales</taxon>
        <taxon>Streptomycetaceae</taxon>
        <taxon>Streptomyces</taxon>
    </lineage>
</organism>
<evidence type="ECO:0000313" key="2">
    <source>
        <dbReference type="EMBL" id="GGQ13061.1"/>
    </source>
</evidence>
<dbReference type="InterPro" id="IPR052164">
    <property type="entry name" value="Anthracycline_SecMetBiosynth"/>
</dbReference>
<proteinExistence type="predicted"/>